<feature type="compositionally biased region" description="Basic and acidic residues" evidence="1">
    <location>
        <begin position="106"/>
        <end position="118"/>
    </location>
</feature>
<comment type="caution">
    <text evidence="2">The sequence shown here is derived from an EMBL/GenBank/DDBJ whole genome shotgun (WGS) entry which is preliminary data.</text>
</comment>
<dbReference type="EMBL" id="BMVN01000018">
    <property type="protein sequence ID" value="GHA39882.1"/>
    <property type="molecule type" value="Genomic_DNA"/>
</dbReference>
<evidence type="ECO:0000313" key="2">
    <source>
        <dbReference type="EMBL" id="GHA39882.1"/>
    </source>
</evidence>
<sequence>MSSATCPKDGKGPPYVLQGLAVVPQHPPHVRPPVQHPGPGVPTAPRDPPLEGREPLPRAPRVHQCDPEGREHIGLPVGRLGTRGQVPGPPQMPQRDPQIAEVPLPDAEHLVGDARVDG</sequence>
<keyword evidence="3" id="KW-1185">Reference proteome</keyword>
<accession>A0ABQ3CSV2</accession>
<reference evidence="3" key="1">
    <citation type="journal article" date="2019" name="Int. J. Syst. Evol. Microbiol.">
        <title>The Global Catalogue of Microorganisms (GCM) 10K type strain sequencing project: providing services to taxonomists for standard genome sequencing and annotation.</title>
        <authorList>
            <consortium name="The Broad Institute Genomics Platform"/>
            <consortium name="The Broad Institute Genome Sequencing Center for Infectious Disease"/>
            <person name="Wu L."/>
            <person name="Ma J."/>
        </authorList>
    </citation>
    <scope>NUCLEOTIDE SEQUENCE [LARGE SCALE GENOMIC DNA]</scope>
    <source>
        <strain evidence="3">JCM 4733</strain>
    </source>
</reference>
<gene>
    <name evidence="2" type="ORF">GCM10010345_50680</name>
</gene>
<proteinExistence type="predicted"/>
<feature type="compositionally biased region" description="Basic and acidic residues" evidence="1">
    <location>
        <begin position="63"/>
        <end position="73"/>
    </location>
</feature>
<name>A0ABQ3CSV2_9ACTN</name>
<protein>
    <submittedName>
        <fullName evidence="2">Uncharacterized protein</fullName>
    </submittedName>
</protein>
<feature type="region of interest" description="Disordered" evidence="1">
    <location>
        <begin position="23"/>
        <end position="118"/>
    </location>
</feature>
<dbReference type="Proteomes" id="UP000653644">
    <property type="component" value="Unassembled WGS sequence"/>
</dbReference>
<feature type="compositionally biased region" description="Pro residues" evidence="1">
    <location>
        <begin position="25"/>
        <end position="47"/>
    </location>
</feature>
<evidence type="ECO:0000313" key="3">
    <source>
        <dbReference type="Proteomes" id="UP000653644"/>
    </source>
</evidence>
<evidence type="ECO:0000256" key="1">
    <source>
        <dbReference type="SAM" id="MobiDB-lite"/>
    </source>
</evidence>
<organism evidence="2 3">
    <name type="scientific">Streptomyces canarius</name>
    <dbReference type="NCBI Taxonomy" id="285453"/>
    <lineage>
        <taxon>Bacteria</taxon>
        <taxon>Bacillati</taxon>
        <taxon>Actinomycetota</taxon>
        <taxon>Actinomycetes</taxon>
        <taxon>Kitasatosporales</taxon>
        <taxon>Streptomycetaceae</taxon>
        <taxon>Streptomyces</taxon>
    </lineage>
</organism>